<dbReference type="EMBL" id="PP554578">
    <property type="protein sequence ID" value="XCD29569.1"/>
    <property type="molecule type" value="Genomic_DNA"/>
</dbReference>
<sequence>MTKSKILVVRFSDTSPYDGIAFHQRHLERVTERFRPC</sequence>
<reference evidence="1" key="1">
    <citation type="submission" date="2024-03" db="EMBL/GenBank/DDBJ databases">
        <title>This phage originates from the Bacteriophage catalogue of the Bacteriophage Competence Centre, Department of Microbiology und Biotechnology, Max Rubner-Institut, Kiel, Germany.</title>
        <authorList>
            <person name="Sprotte S."/>
            <person name="Brinks E."/>
        </authorList>
    </citation>
    <scope>NUCLEOTIDE SEQUENCE</scope>
</reference>
<organism evidence="1">
    <name type="scientific">Salmonella phage PMBT27</name>
    <dbReference type="NCBI Taxonomy" id="3137285"/>
    <lineage>
        <taxon>Viruses</taxon>
    </lineage>
</organism>
<accession>A0AAU8BVQ4</accession>
<evidence type="ECO:0000313" key="1">
    <source>
        <dbReference type="EMBL" id="XCD29569.1"/>
    </source>
</evidence>
<name>A0AAU8BVQ4_9VIRU</name>
<protein>
    <submittedName>
        <fullName evidence="1">Uncharacterized protein</fullName>
    </submittedName>
</protein>
<proteinExistence type="predicted"/>